<gene>
    <name evidence="3" type="ORF">H9943_09545</name>
</gene>
<dbReference type="Proteomes" id="UP000824209">
    <property type="component" value="Unassembled WGS sequence"/>
</dbReference>
<dbReference type="AlphaFoldDB" id="A0A9D2S267"/>
<dbReference type="SUPFAM" id="SSF53474">
    <property type="entry name" value="alpha/beta-Hydrolases"/>
    <property type="match status" value="1"/>
</dbReference>
<accession>A0A9D2S267</accession>
<evidence type="ECO:0000313" key="4">
    <source>
        <dbReference type="Proteomes" id="UP000824209"/>
    </source>
</evidence>
<dbReference type="InterPro" id="IPR029058">
    <property type="entry name" value="AB_hydrolase_fold"/>
</dbReference>
<proteinExistence type="predicted"/>
<dbReference type="InterPro" id="IPR049492">
    <property type="entry name" value="BD-FAE-like_dom"/>
</dbReference>
<sequence>MQTISHTFPGGAEICAYLHEGDESMPASLRCEHPAVIIFPGGAYAFTSPREADPVALAFLSMGYQTFIVRYRTGEQAGGKRPLEDAARSIAWVRAHSAKWYIDPEKIVVLGFSAGGHLAASLGVHWNDAEIAARLGLSPNEARAALRPNAMVLCYPVITASEHAHSDSIRRVSADCKEDVSYWALEQHVTPDTPPAFLWHTVADPAVPVENSLLMASALHRAGVPCEVHLFERGGHGMSVCTPEVNTPNAEAAEWVSLCRAWLCLHFGEPGGMGCRFSAQQA</sequence>
<dbReference type="PANTHER" id="PTHR48081">
    <property type="entry name" value="AB HYDROLASE SUPERFAMILY PROTEIN C4A8.06C"/>
    <property type="match status" value="1"/>
</dbReference>
<organism evidence="3 4">
    <name type="scientific">Candidatus Ruthenibacterium avium</name>
    <dbReference type="NCBI Taxonomy" id="2838751"/>
    <lineage>
        <taxon>Bacteria</taxon>
        <taxon>Bacillati</taxon>
        <taxon>Bacillota</taxon>
        <taxon>Clostridia</taxon>
        <taxon>Eubacteriales</taxon>
        <taxon>Oscillospiraceae</taxon>
        <taxon>Ruthenibacterium</taxon>
    </lineage>
</organism>
<dbReference type="PANTHER" id="PTHR48081:SF6">
    <property type="entry name" value="PEPTIDASE S9 PROLYL OLIGOPEPTIDASE CATALYTIC DOMAIN-CONTAINING PROTEIN"/>
    <property type="match status" value="1"/>
</dbReference>
<reference evidence="3" key="2">
    <citation type="submission" date="2021-04" db="EMBL/GenBank/DDBJ databases">
        <authorList>
            <person name="Gilroy R."/>
        </authorList>
    </citation>
    <scope>NUCLEOTIDE SEQUENCE</scope>
    <source>
        <strain evidence="3">ChiBcec8-14828</strain>
    </source>
</reference>
<dbReference type="Gene3D" id="3.40.50.1820">
    <property type="entry name" value="alpha/beta hydrolase"/>
    <property type="match status" value="1"/>
</dbReference>
<dbReference type="EMBL" id="DWYA01000086">
    <property type="protein sequence ID" value="HJB40624.1"/>
    <property type="molecule type" value="Genomic_DNA"/>
</dbReference>
<evidence type="ECO:0000313" key="3">
    <source>
        <dbReference type="EMBL" id="HJB40624.1"/>
    </source>
</evidence>
<comment type="caution">
    <text evidence="3">The sequence shown here is derived from an EMBL/GenBank/DDBJ whole genome shotgun (WGS) entry which is preliminary data.</text>
</comment>
<dbReference type="InterPro" id="IPR050300">
    <property type="entry name" value="GDXG_lipolytic_enzyme"/>
</dbReference>
<evidence type="ECO:0000256" key="1">
    <source>
        <dbReference type="ARBA" id="ARBA00022801"/>
    </source>
</evidence>
<dbReference type="GO" id="GO:0016787">
    <property type="term" value="F:hydrolase activity"/>
    <property type="evidence" value="ECO:0007669"/>
    <property type="project" value="UniProtKB-KW"/>
</dbReference>
<name>A0A9D2S267_9FIRM</name>
<evidence type="ECO:0000259" key="2">
    <source>
        <dbReference type="Pfam" id="PF20434"/>
    </source>
</evidence>
<feature type="domain" description="BD-FAE-like" evidence="2">
    <location>
        <begin position="25"/>
        <end position="219"/>
    </location>
</feature>
<keyword evidence="1 3" id="KW-0378">Hydrolase</keyword>
<protein>
    <submittedName>
        <fullName evidence="3">Alpha/beta hydrolase</fullName>
    </submittedName>
</protein>
<reference evidence="3" key="1">
    <citation type="journal article" date="2021" name="PeerJ">
        <title>Extensive microbial diversity within the chicken gut microbiome revealed by metagenomics and culture.</title>
        <authorList>
            <person name="Gilroy R."/>
            <person name="Ravi A."/>
            <person name="Getino M."/>
            <person name="Pursley I."/>
            <person name="Horton D.L."/>
            <person name="Alikhan N.F."/>
            <person name="Baker D."/>
            <person name="Gharbi K."/>
            <person name="Hall N."/>
            <person name="Watson M."/>
            <person name="Adriaenssens E.M."/>
            <person name="Foster-Nyarko E."/>
            <person name="Jarju S."/>
            <person name="Secka A."/>
            <person name="Antonio M."/>
            <person name="Oren A."/>
            <person name="Chaudhuri R.R."/>
            <person name="La Ragione R."/>
            <person name="Hildebrand F."/>
            <person name="Pallen M.J."/>
        </authorList>
    </citation>
    <scope>NUCLEOTIDE SEQUENCE</scope>
    <source>
        <strain evidence="3">ChiBcec8-14828</strain>
    </source>
</reference>
<dbReference type="Pfam" id="PF20434">
    <property type="entry name" value="BD-FAE"/>
    <property type="match status" value="1"/>
</dbReference>